<keyword evidence="10" id="KW-1185">Reference proteome</keyword>
<evidence type="ECO:0000256" key="5">
    <source>
        <dbReference type="ARBA" id="ARBA00022737"/>
    </source>
</evidence>
<dbReference type="EMBL" id="JAPTMU010000130">
    <property type="protein sequence ID" value="KAJ4921297.1"/>
    <property type="molecule type" value="Genomic_DNA"/>
</dbReference>
<evidence type="ECO:0000256" key="4">
    <source>
        <dbReference type="ARBA" id="ARBA00022723"/>
    </source>
</evidence>
<organism evidence="9 10">
    <name type="scientific">Pogonophryne albipinna</name>
    <dbReference type="NCBI Taxonomy" id="1090488"/>
    <lineage>
        <taxon>Eukaryota</taxon>
        <taxon>Metazoa</taxon>
        <taxon>Chordata</taxon>
        <taxon>Craniata</taxon>
        <taxon>Vertebrata</taxon>
        <taxon>Euteleostomi</taxon>
        <taxon>Actinopterygii</taxon>
        <taxon>Neopterygii</taxon>
        <taxon>Teleostei</taxon>
        <taxon>Neoteleostei</taxon>
        <taxon>Acanthomorphata</taxon>
        <taxon>Eupercaria</taxon>
        <taxon>Perciformes</taxon>
        <taxon>Notothenioidei</taxon>
        <taxon>Pogonophryne</taxon>
    </lineage>
</organism>
<feature type="domain" description="EF-hand" evidence="8">
    <location>
        <begin position="98"/>
        <end position="133"/>
    </location>
</feature>
<dbReference type="PANTHER" id="PTHR46735:SF7">
    <property type="entry name" value="SORCIN"/>
    <property type="match status" value="1"/>
</dbReference>
<dbReference type="SUPFAM" id="SSF47473">
    <property type="entry name" value="EF-hand"/>
    <property type="match status" value="1"/>
</dbReference>
<evidence type="ECO:0000313" key="10">
    <source>
        <dbReference type="Proteomes" id="UP001219934"/>
    </source>
</evidence>
<dbReference type="Pfam" id="PF13833">
    <property type="entry name" value="EF-hand_8"/>
    <property type="match status" value="1"/>
</dbReference>
<dbReference type="PROSITE" id="PS50222">
    <property type="entry name" value="EF_HAND_2"/>
    <property type="match status" value="1"/>
</dbReference>
<dbReference type="Gene3D" id="1.10.238.10">
    <property type="entry name" value="EF-hand"/>
    <property type="match status" value="1"/>
</dbReference>
<comment type="subcellular location">
    <subcellularLocation>
        <location evidence="2">Cytoplasm</location>
    </subcellularLocation>
    <subcellularLocation>
        <location evidence="1">Endomembrane system</location>
    </subcellularLocation>
</comment>
<gene>
    <name evidence="9" type="ORF">JOQ06_026241</name>
</gene>
<keyword evidence="4" id="KW-0479">Metal-binding</keyword>
<dbReference type="PROSITE" id="PS00018">
    <property type="entry name" value="EF_HAND_1"/>
    <property type="match status" value="1"/>
</dbReference>
<dbReference type="Proteomes" id="UP001219934">
    <property type="component" value="Unassembled WGS sequence"/>
</dbReference>
<evidence type="ECO:0000256" key="6">
    <source>
        <dbReference type="ARBA" id="ARBA00022837"/>
    </source>
</evidence>
<keyword evidence="6" id="KW-0106">Calcium</keyword>
<dbReference type="InterPro" id="IPR011992">
    <property type="entry name" value="EF-hand-dom_pair"/>
</dbReference>
<evidence type="ECO:0000313" key="9">
    <source>
        <dbReference type="EMBL" id="KAJ4921297.1"/>
    </source>
</evidence>
<keyword evidence="5" id="KW-0677">Repeat</keyword>
<dbReference type="PANTHER" id="PTHR46735">
    <property type="entry name" value="CALPAIN, SMALL SUBUNIT 1 A-RELATED"/>
    <property type="match status" value="1"/>
</dbReference>
<comment type="caution">
    <text evidence="9">The sequence shown here is derived from an EMBL/GenBank/DDBJ whole genome shotgun (WGS) entry which is preliminary data.</text>
</comment>
<dbReference type="GO" id="GO:0005737">
    <property type="term" value="C:cytoplasm"/>
    <property type="evidence" value="ECO:0007669"/>
    <property type="project" value="UniProtKB-SubCell"/>
</dbReference>
<accession>A0AAD6F594</accession>
<reference evidence="9" key="1">
    <citation type="submission" date="2022-11" db="EMBL/GenBank/DDBJ databases">
        <title>Chromosome-level genome of Pogonophryne albipinna.</title>
        <authorList>
            <person name="Jo E."/>
        </authorList>
    </citation>
    <scope>NUCLEOTIDE SEQUENCE</scope>
    <source>
        <strain evidence="9">SGF0006</strain>
        <tissue evidence="9">Muscle</tissue>
    </source>
</reference>
<dbReference type="Gene3D" id="6.10.140.900">
    <property type="match status" value="1"/>
</dbReference>
<evidence type="ECO:0000259" key="8">
    <source>
        <dbReference type="PROSITE" id="PS50222"/>
    </source>
</evidence>
<dbReference type="AlphaFoldDB" id="A0AAD6F594"/>
<evidence type="ECO:0000256" key="3">
    <source>
        <dbReference type="ARBA" id="ARBA00022490"/>
    </source>
</evidence>
<dbReference type="InterPro" id="IPR018247">
    <property type="entry name" value="EF_Hand_1_Ca_BS"/>
</dbReference>
<name>A0AAD6F594_9TELE</name>
<dbReference type="InterPro" id="IPR002048">
    <property type="entry name" value="EF_hand_dom"/>
</dbReference>
<protein>
    <recommendedName>
        <fullName evidence="8">EF-hand domain-containing protein</fullName>
    </recommendedName>
</protein>
<dbReference type="GO" id="GO:0005509">
    <property type="term" value="F:calcium ion binding"/>
    <property type="evidence" value="ECO:0007669"/>
    <property type="project" value="InterPro"/>
</dbReference>
<proteinExistence type="predicted"/>
<dbReference type="GO" id="GO:0012505">
    <property type="term" value="C:endomembrane system"/>
    <property type="evidence" value="ECO:0007669"/>
    <property type="project" value="UniProtKB-SubCell"/>
</dbReference>
<evidence type="ECO:0000256" key="2">
    <source>
        <dbReference type="ARBA" id="ARBA00004496"/>
    </source>
</evidence>
<keyword evidence="3" id="KW-0963">Cytoplasm</keyword>
<evidence type="ECO:0000256" key="7">
    <source>
        <dbReference type="ARBA" id="ARBA00023136"/>
    </source>
</evidence>
<sequence length="189" mass="21552">MGINQQSIALLSGAPHKISPRGVLMIMRKQDEIYGYFTAVAAQDGQISADELQRCLTESGIAGSYKPFSLETCRLMITMLDRDMSNSMGFTEFKELWQSLNVWKNTFSSYDRDRSGTVEGHELQQAFIAMGYNLSPQAISIIMNRYSVQGRIGFDNFMSCCIKLRSLTEHFQRRDTTRTGRAEFHYDEV</sequence>
<keyword evidence="7" id="KW-0472">Membrane</keyword>
<evidence type="ECO:0000256" key="1">
    <source>
        <dbReference type="ARBA" id="ARBA00004308"/>
    </source>
</evidence>
<dbReference type="SMART" id="SM00054">
    <property type="entry name" value="EFh"/>
    <property type="match status" value="2"/>
</dbReference>
<dbReference type="Pfam" id="PF13202">
    <property type="entry name" value="EF-hand_5"/>
    <property type="match status" value="1"/>
</dbReference>